<evidence type="ECO:0000313" key="2">
    <source>
        <dbReference type="EMBL" id="KAF6378885.1"/>
    </source>
</evidence>
<proteinExistence type="predicted"/>
<accession>A0A7J7ZXV3</accession>
<feature type="region of interest" description="Disordered" evidence="1">
    <location>
        <begin position="1"/>
        <end position="20"/>
    </location>
</feature>
<evidence type="ECO:0000256" key="1">
    <source>
        <dbReference type="SAM" id="MobiDB-lite"/>
    </source>
</evidence>
<comment type="caution">
    <text evidence="2">The sequence shown here is derived from an EMBL/GenBank/DDBJ whole genome shotgun (WGS) entry which is preliminary data.</text>
</comment>
<gene>
    <name evidence="2" type="ORF">mMyoMyo1_009774</name>
</gene>
<sequence>MHPSSTGHTHKQPCSGAPRLPGANAPIFHWPCPQTALQGDPQPTGANALICQNPHPGSLCPARTMQPREGSGAAGSRAGTSRGLHQAAQSRVQLSQLAAACSFTYSLIHSLIHSLIIHSLSKPLRSMAPGQALKLKQDKTDLCPQDVSNSVCSQERGARTLGAGGNFPRGGLQGARSGAGTSAMLLWQHVPSP</sequence>
<dbReference type="AlphaFoldDB" id="A0A7J7ZXV3"/>
<feature type="compositionally biased region" description="Low complexity" evidence="1">
    <location>
        <begin position="68"/>
        <end position="83"/>
    </location>
</feature>
<evidence type="ECO:0000313" key="3">
    <source>
        <dbReference type="Proteomes" id="UP000527355"/>
    </source>
</evidence>
<keyword evidence="3" id="KW-1185">Reference proteome</keyword>
<dbReference type="Proteomes" id="UP000527355">
    <property type="component" value="Unassembled WGS sequence"/>
</dbReference>
<protein>
    <submittedName>
        <fullName evidence="2">Uncharacterized protein</fullName>
    </submittedName>
</protein>
<reference evidence="2 3" key="1">
    <citation type="journal article" date="2020" name="Nature">
        <title>Six reference-quality genomes reveal evolution of bat adaptations.</title>
        <authorList>
            <person name="Jebb D."/>
            <person name="Huang Z."/>
            <person name="Pippel M."/>
            <person name="Hughes G.M."/>
            <person name="Lavrichenko K."/>
            <person name="Devanna P."/>
            <person name="Winkler S."/>
            <person name="Jermiin L.S."/>
            <person name="Skirmuntt E.C."/>
            <person name="Katzourakis A."/>
            <person name="Burkitt-Gray L."/>
            <person name="Ray D.A."/>
            <person name="Sullivan K.A.M."/>
            <person name="Roscito J.G."/>
            <person name="Kirilenko B.M."/>
            <person name="Davalos L.M."/>
            <person name="Corthals A.P."/>
            <person name="Power M.L."/>
            <person name="Jones G."/>
            <person name="Ransome R.D."/>
            <person name="Dechmann D.K.N."/>
            <person name="Locatelli A.G."/>
            <person name="Puechmaille S.J."/>
            <person name="Fedrigo O."/>
            <person name="Jarvis E.D."/>
            <person name="Hiller M."/>
            <person name="Vernes S.C."/>
            <person name="Myers E.W."/>
            <person name="Teeling E.C."/>
        </authorList>
    </citation>
    <scope>NUCLEOTIDE SEQUENCE [LARGE SCALE GENOMIC DNA]</scope>
    <source>
        <strain evidence="2">MMyoMyo1</strain>
        <tissue evidence="2">Flight muscle</tissue>
    </source>
</reference>
<feature type="region of interest" description="Disordered" evidence="1">
    <location>
        <begin position="59"/>
        <end position="84"/>
    </location>
</feature>
<organism evidence="2 3">
    <name type="scientific">Myotis myotis</name>
    <name type="common">Greater mouse-eared bat</name>
    <name type="synonym">Vespertilio myotis</name>
    <dbReference type="NCBI Taxonomy" id="51298"/>
    <lineage>
        <taxon>Eukaryota</taxon>
        <taxon>Metazoa</taxon>
        <taxon>Chordata</taxon>
        <taxon>Craniata</taxon>
        <taxon>Vertebrata</taxon>
        <taxon>Euteleostomi</taxon>
        <taxon>Mammalia</taxon>
        <taxon>Eutheria</taxon>
        <taxon>Laurasiatheria</taxon>
        <taxon>Chiroptera</taxon>
        <taxon>Yangochiroptera</taxon>
        <taxon>Vespertilionidae</taxon>
        <taxon>Myotis</taxon>
    </lineage>
</organism>
<dbReference type="EMBL" id="JABWUV010000002">
    <property type="protein sequence ID" value="KAF6378885.1"/>
    <property type="molecule type" value="Genomic_DNA"/>
</dbReference>
<name>A0A7J7ZXV3_MYOMY</name>